<evidence type="ECO:0000259" key="2">
    <source>
        <dbReference type="Pfam" id="PF01636"/>
    </source>
</evidence>
<dbReference type="InterPro" id="IPR050249">
    <property type="entry name" value="Pseudomonas-type_ThrB"/>
</dbReference>
<evidence type="ECO:0000256" key="1">
    <source>
        <dbReference type="ARBA" id="ARBA00038240"/>
    </source>
</evidence>
<protein>
    <submittedName>
        <fullName evidence="3">Ser/Thr protein kinase RdoA (MazF antagonist)</fullName>
    </submittedName>
</protein>
<gene>
    <name evidence="3" type="ORF">LX64_01246</name>
</gene>
<proteinExistence type="inferred from homology"/>
<comment type="caution">
    <text evidence="3">The sequence shown here is derived from an EMBL/GenBank/DDBJ whole genome shotgun (WGS) entry which is preliminary data.</text>
</comment>
<organism evidence="3 4">
    <name type="scientific">Chitinophaga skermanii</name>
    <dbReference type="NCBI Taxonomy" id="331697"/>
    <lineage>
        <taxon>Bacteria</taxon>
        <taxon>Pseudomonadati</taxon>
        <taxon>Bacteroidota</taxon>
        <taxon>Chitinophagia</taxon>
        <taxon>Chitinophagales</taxon>
        <taxon>Chitinophagaceae</taxon>
        <taxon>Chitinophaga</taxon>
    </lineage>
</organism>
<dbReference type="Pfam" id="PF01636">
    <property type="entry name" value="APH"/>
    <property type="match status" value="1"/>
</dbReference>
<dbReference type="Gene3D" id="3.30.200.20">
    <property type="entry name" value="Phosphorylase Kinase, domain 1"/>
    <property type="match status" value="1"/>
</dbReference>
<dbReference type="Proteomes" id="UP000249547">
    <property type="component" value="Unassembled WGS sequence"/>
</dbReference>
<evidence type="ECO:0000313" key="4">
    <source>
        <dbReference type="Proteomes" id="UP000249547"/>
    </source>
</evidence>
<dbReference type="Gene3D" id="3.90.1200.10">
    <property type="match status" value="1"/>
</dbReference>
<keyword evidence="3" id="KW-0808">Transferase</keyword>
<dbReference type="PANTHER" id="PTHR21064:SF6">
    <property type="entry name" value="AMINOGLYCOSIDE PHOSPHOTRANSFERASE DOMAIN-CONTAINING PROTEIN"/>
    <property type="match status" value="1"/>
</dbReference>
<keyword evidence="4" id="KW-1185">Reference proteome</keyword>
<dbReference type="RefSeq" id="WP_111596728.1">
    <property type="nucleotide sequence ID" value="NZ_QLLL01000002.1"/>
</dbReference>
<feature type="domain" description="Aminoglycoside phosphotransferase" evidence="2">
    <location>
        <begin position="75"/>
        <end position="304"/>
    </location>
</feature>
<sequence length="372" mass="42357">MTMSKYNLLFFNIIAGYKELSVTCVPFLNANTHSTMVQLPVITSTFSPAALGEYLQSAYQLPGPVTCTMLRMGINHTFKVQWQGGAGVFRVYSINWRSEAEIQAEIQVLLTLQAQNVAVSYPLADKQGRYMQALQSPEGLRYGVMFSFAAGEKVMFYGADLHKKVGEVMAHFHEVTAGMNIQRETYTPERLLDHTIAKLCQWIDPHSPEITFMASTRTILHESLQQVNWDLLPKGPVHMDIWFDNMSIRLEGDVTIFDFDFLGNGPRCLDLAYYLMQLYHLEKEGPAYEEKYAAFMAGYNSVRPVQPEELQAIPALSVALYYFYLGIQCDRFENFSNVYLNEAYLKRYIEVIVKRIFNFLAPKIAASTSLGK</sequence>
<dbReference type="OrthoDB" id="241498at2"/>
<evidence type="ECO:0000313" key="3">
    <source>
        <dbReference type="EMBL" id="RAJ08593.1"/>
    </source>
</evidence>
<accession>A0A327QYU0</accession>
<name>A0A327QYU0_9BACT</name>
<dbReference type="SUPFAM" id="SSF56112">
    <property type="entry name" value="Protein kinase-like (PK-like)"/>
    <property type="match status" value="1"/>
</dbReference>
<comment type="similarity">
    <text evidence="1">Belongs to the pseudomonas-type ThrB family.</text>
</comment>
<dbReference type="AlphaFoldDB" id="A0A327QYU0"/>
<reference evidence="3 4" key="1">
    <citation type="submission" date="2018-06" db="EMBL/GenBank/DDBJ databases">
        <title>Genomic Encyclopedia of Archaeal and Bacterial Type Strains, Phase II (KMG-II): from individual species to whole genera.</title>
        <authorList>
            <person name="Goeker M."/>
        </authorList>
    </citation>
    <scope>NUCLEOTIDE SEQUENCE [LARGE SCALE GENOMIC DNA]</scope>
    <source>
        <strain evidence="3 4">DSM 23857</strain>
    </source>
</reference>
<dbReference type="InterPro" id="IPR002575">
    <property type="entry name" value="Aminoglycoside_PTrfase"/>
</dbReference>
<dbReference type="PANTHER" id="PTHR21064">
    <property type="entry name" value="AMINOGLYCOSIDE PHOSPHOTRANSFERASE DOMAIN-CONTAINING PROTEIN-RELATED"/>
    <property type="match status" value="1"/>
</dbReference>
<dbReference type="EMBL" id="QLLL01000002">
    <property type="protein sequence ID" value="RAJ08593.1"/>
    <property type="molecule type" value="Genomic_DNA"/>
</dbReference>
<keyword evidence="3" id="KW-0418">Kinase</keyword>
<dbReference type="InterPro" id="IPR011009">
    <property type="entry name" value="Kinase-like_dom_sf"/>
</dbReference>
<dbReference type="GO" id="GO:0019202">
    <property type="term" value="F:amino acid kinase activity"/>
    <property type="evidence" value="ECO:0007669"/>
    <property type="project" value="TreeGrafter"/>
</dbReference>